<dbReference type="InterPro" id="IPR036318">
    <property type="entry name" value="FAD-bd_PCMH-like_sf"/>
</dbReference>
<evidence type="ECO:0000313" key="4">
    <source>
        <dbReference type="EMBL" id="PRO74421.1"/>
    </source>
</evidence>
<dbReference type="InterPro" id="IPR016167">
    <property type="entry name" value="FAD-bd_PCMH_sub1"/>
</dbReference>
<dbReference type="Gene3D" id="3.40.462.10">
    <property type="entry name" value="FAD-linked oxidases, C-terminal domain"/>
    <property type="match status" value="1"/>
</dbReference>
<protein>
    <submittedName>
        <fullName evidence="4">FAD-binding oxidoreductase</fullName>
    </submittedName>
</protein>
<dbReference type="InterPro" id="IPR016166">
    <property type="entry name" value="FAD-bd_PCMH"/>
</dbReference>
<dbReference type="Gene3D" id="3.30.465.10">
    <property type="match status" value="1"/>
</dbReference>
<organism evidence="4 5">
    <name type="scientific">Alteromonas alba</name>
    <dbReference type="NCBI Taxonomy" id="2079529"/>
    <lineage>
        <taxon>Bacteria</taxon>
        <taxon>Pseudomonadati</taxon>
        <taxon>Pseudomonadota</taxon>
        <taxon>Gammaproteobacteria</taxon>
        <taxon>Alteromonadales</taxon>
        <taxon>Alteromonadaceae</taxon>
        <taxon>Alteromonas/Salinimonas group</taxon>
        <taxon>Alteromonas</taxon>
    </lineage>
</organism>
<dbReference type="SUPFAM" id="SSF55103">
    <property type="entry name" value="FAD-linked oxidases, C-terminal domain"/>
    <property type="match status" value="1"/>
</dbReference>
<keyword evidence="5" id="KW-1185">Reference proteome</keyword>
<accession>A0A2S9VD62</accession>
<dbReference type="InterPro" id="IPR016169">
    <property type="entry name" value="FAD-bd_PCMH_sub2"/>
</dbReference>
<dbReference type="InterPro" id="IPR006094">
    <property type="entry name" value="Oxid_FAD_bind_N"/>
</dbReference>
<dbReference type="GO" id="GO:0003824">
    <property type="term" value="F:catalytic activity"/>
    <property type="evidence" value="ECO:0007669"/>
    <property type="project" value="InterPro"/>
</dbReference>
<dbReference type="OrthoDB" id="9811557at2"/>
<dbReference type="AlphaFoldDB" id="A0A2S9VD62"/>
<evidence type="ECO:0000259" key="3">
    <source>
        <dbReference type="PROSITE" id="PS51387"/>
    </source>
</evidence>
<dbReference type="InterPro" id="IPR016171">
    <property type="entry name" value="Vanillyl_alc_oxidase_C-sub2"/>
</dbReference>
<evidence type="ECO:0000256" key="2">
    <source>
        <dbReference type="ARBA" id="ARBA00022827"/>
    </source>
</evidence>
<proteinExistence type="predicted"/>
<dbReference type="Proteomes" id="UP000238949">
    <property type="component" value="Unassembled WGS sequence"/>
</dbReference>
<keyword evidence="1" id="KW-0285">Flavoprotein</keyword>
<reference evidence="5" key="1">
    <citation type="journal article" date="2020" name="Int. J. Syst. Evol. Microbiol.">
        <title>Alteromonas alba sp. nov., a marine bacterium isolated from the seawater of the West Pacific Ocean.</title>
        <authorList>
            <person name="Sun C."/>
            <person name="Wu Y.-H."/>
            <person name="Xamxidin M."/>
            <person name="Cheng H."/>
            <person name="Xu X.-W."/>
        </authorList>
    </citation>
    <scope>NUCLEOTIDE SEQUENCE [LARGE SCALE GENOMIC DNA]</scope>
    <source>
        <strain evidence="5">190</strain>
    </source>
</reference>
<dbReference type="PROSITE" id="PS51387">
    <property type="entry name" value="FAD_PCMH"/>
    <property type="match status" value="1"/>
</dbReference>
<dbReference type="Gene3D" id="1.10.45.10">
    <property type="entry name" value="Vanillyl-alcohol Oxidase, Chain A, domain 4"/>
    <property type="match status" value="1"/>
</dbReference>
<dbReference type="InterPro" id="IPR016164">
    <property type="entry name" value="FAD-linked_Oxase-like_C"/>
</dbReference>
<name>A0A2S9VD62_9ALTE</name>
<keyword evidence="2" id="KW-0274">FAD</keyword>
<dbReference type="RefSeq" id="WP_105933891.1">
    <property type="nucleotide sequence ID" value="NZ_PVNP01000051.1"/>
</dbReference>
<comment type="caution">
    <text evidence="4">The sequence shown here is derived from an EMBL/GenBank/DDBJ whole genome shotgun (WGS) entry which is preliminary data.</text>
</comment>
<dbReference type="SUPFAM" id="SSF56176">
    <property type="entry name" value="FAD-binding/transporter-associated domain-like"/>
    <property type="match status" value="1"/>
</dbReference>
<dbReference type="Gene3D" id="3.30.43.10">
    <property type="entry name" value="Uridine Diphospho-n-acetylenolpyruvylglucosamine Reductase, domain 2"/>
    <property type="match status" value="1"/>
</dbReference>
<sequence>MDIHNQLSLICQTGIARLIASEEAVSQYGINTFGKPQQFAGAIQILQESAIPQLLSLANSAGVKLHPVSTNNNWGYGSILVDKDPVYLLDLSALNAITPTNKELGLITIGPGVTQQQLHDYLVENDWPHMVPVTGAGPSCSLLSNALERGYGITPYTDHFYACNAIKAYLPHPDLCEQKLSSAVSALDQSGNDFIDKTFKWGLGPYIDGLFTQSNLGVVTEMTLRLAKKPSSFCAFYIQIFEGDNFAEAVSFIRDLLESQSGMVGSINLMDKRRLVSMTCDNPNVENNPIEPLSDEQVNKLADSKRLPEWMIVGSIYGEQPVVNFVKKYIKQKGKKLGRILFSDSLLLKFAHQFVRLPLNFVPAFKDVKGQLTSLKEGIDIMLGEPNQVALPLPYWRNKSAKGDKSRSLDPASENCGLLWYAPLIPMDPNSLKQFVSFVRSTMLKYKLDPLITFTNLKHDCIDSTVPLVFDKSDSSEETRALNCLHELITEGCKNGFVPYRLPIHEQQQIDKSSAYWQTIKVLKNAMDPNNILSPGKYDSQ</sequence>
<gene>
    <name evidence="4" type="ORF">C6Y40_06560</name>
</gene>
<evidence type="ECO:0000313" key="5">
    <source>
        <dbReference type="Proteomes" id="UP000238949"/>
    </source>
</evidence>
<evidence type="ECO:0000256" key="1">
    <source>
        <dbReference type="ARBA" id="ARBA00022630"/>
    </source>
</evidence>
<dbReference type="InterPro" id="IPR016170">
    <property type="entry name" value="Cytok_DH_C_sf"/>
</dbReference>
<dbReference type="Pfam" id="PF01565">
    <property type="entry name" value="FAD_binding_4"/>
    <property type="match status" value="1"/>
</dbReference>
<feature type="domain" description="FAD-binding PCMH-type" evidence="3">
    <location>
        <begin position="32"/>
        <end position="229"/>
    </location>
</feature>
<dbReference type="EMBL" id="PVNP01000051">
    <property type="protein sequence ID" value="PRO74421.1"/>
    <property type="molecule type" value="Genomic_DNA"/>
</dbReference>
<dbReference type="GO" id="GO:0071949">
    <property type="term" value="F:FAD binding"/>
    <property type="evidence" value="ECO:0007669"/>
    <property type="project" value="InterPro"/>
</dbReference>